<reference evidence="1 2" key="1">
    <citation type="submission" date="2018-03" db="EMBL/GenBank/DDBJ databases">
        <title>Genomic Encyclopedia of Type Strains, Phase III (KMG-III): the genomes of soil and plant-associated and newly described type strains.</title>
        <authorList>
            <person name="Whitman W."/>
        </authorList>
    </citation>
    <scope>NUCLEOTIDE SEQUENCE [LARGE SCALE GENOMIC DNA]</scope>
    <source>
        <strain evidence="1 2">CGMCC 1.12484</strain>
    </source>
</reference>
<sequence length="214" mass="22617">MPDAEVGAGAAAEAAAEVSADDYVRAIRSADELITIAEARLHGAVIAARADGVSWQVIGDALGTSRQAAFKRFGAVPNPTSETGEHLMSQPVVNLVERTENVFRSLNKGDFGAVKSLMTFTCARALTKKRVMDVWTGVIASSGQFESCSKTVVQTLDGRTVAEQLWNQYLGAGVVGQTQLNHEAGEWMGRVAYSSSGKITGILIVSPGSTNLPF</sequence>
<name>A0A2T0VAY8_9MICO</name>
<dbReference type="RefSeq" id="WP_106213725.1">
    <property type="nucleotide sequence ID" value="NZ_PVTL01000007.1"/>
</dbReference>
<dbReference type="Gene3D" id="3.10.450.590">
    <property type="match status" value="1"/>
</dbReference>
<comment type="caution">
    <text evidence="1">The sequence shown here is derived from an EMBL/GenBank/DDBJ whole genome shotgun (WGS) entry which is preliminary data.</text>
</comment>
<accession>A0A2T0VAY8</accession>
<evidence type="ECO:0000313" key="2">
    <source>
        <dbReference type="Proteomes" id="UP000237983"/>
    </source>
</evidence>
<organism evidence="1 2">
    <name type="scientific">Glaciihabitans tibetensis</name>
    <dbReference type="NCBI Taxonomy" id="1266600"/>
    <lineage>
        <taxon>Bacteria</taxon>
        <taxon>Bacillati</taxon>
        <taxon>Actinomycetota</taxon>
        <taxon>Actinomycetes</taxon>
        <taxon>Micrococcales</taxon>
        <taxon>Microbacteriaceae</taxon>
        <taxon>Glaciihabitans</taxon>
    </lineage>
</organism>
<dbReference type="EMBL" id="PVTL01000007">
    <property type="protein sequence ID" value="PRY67207.1"/>
    <property type="molecule type" value="Genomic_DNA"/>
</dbReference>
<gene>
    <name evidence="1" type="ORF">B0I08_107102</name>
</gene>
<dbReference type="Proteomes" id="UP000237983">
    <property type="component" value="Unassembled WGS sequence"/>
</dbReference>
<evidence type="ECO:0000313" key="1">
    <source>
        <dbReference type="EMBL" id="PRY67207.1"/>
    </source>
</evidence>
<dbReference type="OrthoDB" id="3579809at2"/>
<dbReference type="AlphaFoldDB" id="A0A2T0VAY8"/>
<proteinExistence type="predicted"/>
<keyword evidence="2" id="KW-1185">Reference proteome</keyword>
<protein>
    <submittedName>
        <fullName evidence="1">Uncharacterized protein</fullName>
    </submittedName>
</protein>